<protein>
    <submittedName>
        <fullName evidence="1">Uncharacterized protein</fullName>
    </submittedName>
</protein>
<gene>
    <name evidence="1" type="ORF">M5K25_011247</name>
</gene>
<evidence type="ECO:0000313" key="1">
    <source>
        <dbReference type="EMBL" id="KAL0919171.1"/>
    </source>
</evidence>
<organism evidence="1 2">
    <name type="scientific">Dendrobium thyrsiflorum</name>
    <name type="common">Pinecone-like raceme dendrobium</name>
    <name type="synonym">Orchid</name>
    <dbReference type="NCBI Taxonomy" id="117978"/>
    <lineage>
        <taxon>Eukaryota</taxon>
        <taxon>Viridiplantae</taxon>
        <taxon>Streptophyta</taxon>
        <taxon>Embryophyta</taxon>
        <taxon>Tracheophyta</taxon>
        <taxon>Spermatophyta</taxon>
        <taxon>Magnoliopsida</taxon>
        <taxon>Liliopsida</taxon>
        <taxon>Asparagales</taxon>
        <taxon>Orchidaceae</taxon>
        <taxon>Epidendroideae</taxon>
        <taxon>Malaxideae</taxon>
        <taxon>Dendrobiinae</taxon>
        <taxon>Dendrobium</taxon>
    </lineage>
</organism>
<dbReference type="Proteomes" id="UP001552299">
    <property type="component" value="Unassembled WGS sequence"/>
</dbReference>
<proteinExistence type="predicted"/>
<accession>A0ABD0V2K5</accession>
<comment type="caution">
    <text evidence="1">The sequence shown here is derived from an EMBL/GenBank/DDBJ whole genome shotgun (WGS) entry which is preliminary data.</text>
</comment>
<keyword evidence="2" id="KW-1185">Reference proteome</keyword>
<reference evidence="1 2" key="1">
    <citation type="journal article" date="2024" name="Plant Biotechnol. J.">
        <title>Dendrobium thyrsiflorum genome and its molecular insights into genes involved in important horticultural traits.</title>
        <authorList>
            <person name="Chen B."/>
            <person name="Wang J.Y."/>
            <person name="Zheng P.J."/>
            <person name="Li K.L."/>
            <person name="Liang Y.M."/>
            <person name="Chen X.F."/>
            <person name="Zhang C."/>
            <person name="Zhao X."/>
            <person name="He X."/>
            <person name="Zhang G.Q."/>
            <person name="Liu Z.J."/>
            <person name="Xu Q."/>
        </authorList>
    </citation>
    <scope>NUCLEOTIDE SEQUENCE [LARGE SCALE GENOMIC DNA]</scope>
    <source>
        <strain evidence="1">GZMU011</strain>
    </source>
</reference>
<evidence type="ECO:0000313" key="2">
    <source>
        <dbReference type="Proteomes" id="UP001552299"/>
    </source>
</evidence>
<dbReference type="EMBL" id="JANQDX010000009">
    <property type="protein sequence ID" value="KAL0919171.1"/>
    <property type="molecule type" value="Genomic_DNA"/>
</dbReference>
<dbReference type="AlphaFoldDB" id="A0ABD0V2K5"/>
<sequence length="98" mass="11158">MAVGKNSDDGREEFMRWTGSTSKTVRKNYGDGRDELWAIEKPGVLFLRIPCSFKERLERYGNPLKAFSSLFIDRIPSEKTQTASVYLSVFLVSVFDLG</sequence>
<name>A0ABD0V2K5_DENTH</name>